<name>A0A5M3MHH4_CONPW</name>
<dbReference type="SUPFAM" id="SSF52047">
    <property type="entry name" value="RNI-like"/>
    <property type="match status" value="1"/>
</dbReference>
<dbReference type="InterPro" id="IPR036047">
    <property type="entry name" value="F-box-like_dom_sf"/>
</dbReference>
<dbReference type="GeneID" id="19200174"/>
<organism evidence="3 4">
    <name type="scientific">Coniophora puteana (strain RWD-64-598)</name>
    <name type="common">Brown rot fungus</name>
    <dbReference type="NCBI Taxonomy" id="741705"/>
    <lineage>
        <taxon>Eukaryota</taxon>
        <taxon>Fungi</taxon>
        <taxon>Dikarya</taxon>
        <taxon>Basidiomycota</taxon>
        <taxon>Agaricomycotina</taxon>
        <taxon>Agaricomycetes</taxon>
        <taxon>Agaricomycetidae</taxon>
        <taxon>Boletales</taxon>
        <taxon>Coniophorineae</taxon>
        <taxon>Coniophoraceae</taxon>
        <taxon>Coniophora</taxon>
    </lineage>
</organism>
<evidence type="ECO:0000313" key="4">
    <source>
        <dbReference type="Proteomes" id="UP000053558"/>
    </source>
</evidence>
<dbReference type="Gene3D" id="3.80.10.10">
    <property type="entry name" value="Ribonuclease Inhibitor"/>
    <property type="match status" value="1"/>
</dbReference>
<proteinExistence type="predicted"/>
<evidence type="ECO:0000313" key="3">
    <source>
        <dbReference type="EMBL" id="EIW78085.1"/>
    </source>
</evidence>
<reference evidence="4" key="1">
    <citation type="journal article" date="2012" name="Science">
        <title>The Paleozoic origin of enzymatic lignin decomposition reconstructed from 31 fungal genomes.</title>
        <authorList>
            <person name="Floudas D."/>
            <person name="Binder M."/>
            <person name="Riley R."/>
            <person name="Barry K."/>
            <person name="Blanchette R.A."/>
            <person name="Henrissat B."/>
            <person name="Martinez A.T."/>
            <person name="Otillar R."/>
            <person name="Spatafora J.W."/>
            <person name="Yadav J.S."/>
            <person name="Aerts A."/>
            <person name="Benoit I."/>
            <person name="Boyd A."/>
            <person name="Carlson A."/>
            <person name="Copeland A."/>
            <person name="Coutinho P.M."/>
            <person name="de Vries R.P."/>
            <person name="Ferreira P."/>
            <person name="Findley K."/>
            <person name="Foster B."/>
            <person name="Gaskell J."/>
            <person name="Glotzer D."/>
            <person name="Gorecki P."/>
            <person name="Heitman J."/>
            <person name="Hesse C."/>
            <person name="Hori C."/>
            <person name="Igarashi K."/>
            <person name="Jurgens J.A."/>
            <person name="Kallen N."/>
            <person name="Kersten P."/>
            <person name="Kohler A."/>
            <person name="Kuees U."/>
            <person name="Kumar T.K.A."/>
            <person name="Kuo A."/>
            <person name="LaButti K."/>
            <person name="Larrondo L.F."/>
            <person name="Lindquist E."/>
            <person name="Ling A."/>
            <person name="Lombard V."/>
            <person name="Lucas S."/>
            <person name="Lundell T."/>
            <person name="Martin R."/>
            <person name="McLaughlin D.J."/>
            <person name="Morgenstern I."/>
            <person name="Morin E."/>
            <person name="Murat C."/>
            <person name="Nagy L.G."/>
            <person name="Nolan M."/>
            <person name="Ohm R.A."/>
            <person name="Patyshakuliyeva A."/>
            <person name="Rokas A."/>
            <person name="Ruiz-Duenas F.J."/>
            <person name="Sabat G."/>
            <person name="Salamov A."/>
            <person name="Samejima M."/>
            <person name="Schmutz J."/>
            <person name="Slot J.C."/>
            <person name="St John F."/>
            <person name="Stenlid J."/>
            <person name="Sun H."/>
            <person name="Sun S."/>
            <person name="Syed K."/>
            <person name="Tsang A."/>
            <person name="Wiebenga A."/>
            <person name="Young D."/>
            <person name="Pisabarro A."/>
            <person name="Eastwood D.C."/>
            <person name="Martin F."/>
            <person name="Cullen D."/>
            <person name="Grigoriev I.V."/>
            <person name="Hibbett D.S."/>
        </authorList>
    </citation>
    <scope>NUCLEOTIDE SEQUENCE [LARGE SCALE GENOMIC DNA]</scope>
    <source>
        <strain evidence="4">RWD-64-598 SS2</strain>
    </source>
</reference>
<dbReference type="Proteomes" id="UP000053558">
    <property type="component" value="Unassembled WGS sequence"/>
</dbReference>
<evidence type="ECO:0000259" key="2">
    <source>
        <dbReference type="Pfam" id="PF12937"/>
    </source>
</evidence>
<dbReference type="AlphaFoldDB" id="A0A5M3MHH4"/>
<accession>A0A5M3MHH4</accession>
<feature type="domain" description="F-box" evidence="2">
    <location>
        <begin position="30"/>
        <end position="68"/>
    </location>
</feature>
<dbReference type="Gene3D" id="1.20.1280.50">
    <property type="match status" value="1"/>
</dbReference>
<keyword evidence="1" id="KW-0175">Coiled coil</keyword>
<dbReference type="EMBL" id="JH711583">
    <property type="protein sequence ID" value="EIW78085.1"/>
    <property type="molecule type" value="Genomic_DNA"/>
</dbReference>
<dbReference type="InterPro" id="IPR001810">
    <property type="entry name" value="F-box_dom"/>
</dbReference>
<gene>
    <name evidence="3" type="ORF">CONPUDRAFT_129128</name>
</gene>
<dbReference type="OrthoDB" id="2447803at2759"/>
<feature type="coiled-coil region" evidence="1">
    <location>
        <begin position="438"/>
        <end position="465"/>
    </location>
</feature>
<protein>
    <recommendedName>
        <fullName evidence="2">F-box domain-containing protein</fullName>
    </recommendedName>
</protein>
<comment type="caution">
    <text evidence="3">The sequence shown here is derived from an EMBL/GenBank/DDBJ whole genome shotgun (WGS) entry which is preliminary data.</text>
</comment>
<dbReference type="SUPFAM" id="SSF81383">
    <property type="entry name" value="F-box domain"/>
    <property type="match status" value="1"/>
</dbReference>
<sequence>MRRVRKRTTTKSSAPAPAFRPASHRVLFVPELLEFIFSYLDREDNVNNACVCKQWSTIGLDMLWRNVDNIFQLFNALCPIDVPDVISGGGPSRTRKFFMDFVTRMPRLTKLDLRVPFSIESVEDIIIDTLLAGLPELRTVIFPEFFFTSRIVTHLATMQHIGVIQFEHGDEQGRGDPADVAHFEPMLLPGAFPQLYDLSLTGRLEHLTAFMNAPTAPINLTQLYLNSYWAQTPAEVHTLFSVLADSCSLLNVLVLELLHIPPGHFYVQGPLADLAPALSLPNLTHFEIMHGAPVHVTFEQLEKLAQSWPSLELLKLNPEPLLALDGYPALGLRALIPFARHCPRLHTLGLFLDDAPTPSLNPFPSLRTLYVGLSRARSPQTVALVLSALCPPGCLLQWGTSWTDPAECVAPEMVERIRERCAPWEEVARLLPVLARLRREERARARRLKYENEELRTVNRVLREEARAIPGGKRQDSCVIC</sequence>
<dbReference type="RefSeq" id="XP_007772332.1">
    <property type="nucleotide sequence ID" value="XM_007774142.1"/>
</dbReference>
<dbReference type="KEGG" id="cput:CONPUDRAFT_129128"/>
<evidence type="ECO:0000256" key="1">
    <source>
        <dbReference type="SAM" id="Coils"/>
    </source>
</evidence>
<keyword evidence="4" id="KW-1185">Reference proteome</keyword>
<dbReference type="OMA" id="TNIMESH"/>
<dbReference type="Pfam" id="PF12937">
    <property type="entry name" value="F-box-like"/>
    <property type="match status" value="1"/>
</dbReference>
<dbReference type="InterPro" id="IPR032675">
    <property type="entry name" value="LRR_dom_sf"/>
</dbReference>